<evidence type="ECO:0000313" key="1">
    <source>
        <dbReference type="EMBL" id="OQU77588.1"/>
    </source>
</evidence>
<dbReference type="InParanoid" id="A0A1Z5R1D1"/>
<protein>
    <submittedName>
        <fullName evidence="1">Uncharacterized protein</fullName>
    </submittedName>
</protein>
<gene>
    <name evidence="1" type="ORF">SORBI_3009G072066</name>
</gene>
<reference evidence="2" key="2">
    <citation type="journal article" date="2018" name="Plant J.">
        <title>The Sorghum bicolor reference genome: improved assembly, gene annotations, a transcriptome atlas, and signatures of genome organization.</title>
        <authorList>
            <person name="McCormick R.F."/>
            <person name="Truong S.K."/>
            <person name="Sreedasyam A."/>
            <person name="Jenkins J."/>
            <person name="Shu S."/>
            <person name="Sims D."/>
            <person name="Kennedy M."/>
            <person name="Amirebrahimi M."/>
            <person name="Weers B.D."/>
            <person name="McKinley B."/>
            <person name="Mattison A."/>
            <person name="Morishige D.T."/>
            <person name="Grimwood J."/>
            <person name="Schmutz J."/>
            <person name="Mullet J.E."/>
        </authorList>
    </citation>
    <scope>NUCLEOTIDE SEQUENCE [LARGE SCALE GENOMIC DNA]</scope>
    <source>
        <strain evidence="2">cv. BTx623</strain>
    </source>
</reference>
<dbReference type="AlphaFoldDB" id="A0A1Z5R1D1"/>
<reference evidence="1 2" key="1">
    <citation type="journal article" date="2009" name="Nature">
        <title>The Sorghum bicolor genome and the diversification of grasses.</title>
        <authorList>
            <person name="Paterson A.H."/>
            <person name="Bowers J.E."/>
            <person name="Bruggmann R."/>
            <person name="Dubchak I."/>
            <person name="Grimwood J."/>
            <person name="Gundlach H."/>
            <person name="Haberer G."/>
            <person name="Hellsten U."/>
            <person name="Mitros T."/>
            <person name="Poliakov A."/>
            <person name="Schmutz J."/>
            <person name="Spannagl M."/>
            <person name="Tang H."/>
            <person name="Wang X."/>
            <person name="Wicker T."/>
            <person name="Bharti A.K."/>
            <person name="Chapman J."/>
            <person name="Feltus F.A."/>
            <person name="Gowik U."/>
            <person name="Grigoriev I.V."/>
            <person name="Lyons E."/>
            <person name="Maher C.A."/>
            <person name="Martis M."/>
            <person name="Narechania A."/>
            <person name="Otillar R.P."/>
            <person name="Penning B.W."/>
            <person name="Salamov A.A."/>
            <person name="Wang Y."/>
            <person name="Zhang L."/>
            <person name="Carpita N.C."/>
            <person name="Freeling M."/>
            <person name="Gingle A.R."/>
            <person name="Hash C.T."/>
            <person name="Keller B."/>
            <person name="Klein P."/>
            <person name="Kresovich S."/>
            <person name="McCann M.C."/>
            <person name="Ming R."/>
            <person name="Peterson D.G."/>
            <person name="Mehboob-ur-Rahman"/>
            <person name="Ware D."/>
            <person name="Westhoff P."/>
            <person name="Mayer K.F."/>
            <person name="Messing J."/>
            <person name="Rokhsar D.S."/>
        </authorList>
    </citation>
    <scope>NUCLEOTIDE SEQUENCE [LARGE SCALE GENOMIC DNA]</scope>
    <source>
        <strain evidence="2">cv. BTx623</strain>
    </source>
</reference>
<dbReference type="EMBL" id="CM000768">
    <property type="protein sequence ID" value="OQU77588.1"/>
    <property type="molecule type" value="Genomic_DNA"/>
</dbReference>
<dbReference type="Gramene" id="OQU77588">
    <property type="protein sequence ID" value="OQU77588"/>
    <property type="gene ID" value="SORBI_3009G072066"/>
</dbReference>
<sequence length="62" mass="6803">MQKPHSTHTFYSKHACMGVEGVQQASTRKDASRSSLNKKAAALHGPCMMVAQHHITVDLLQT</sequence>
<accession>A0A1Z5R1D1</accession>
<dbReference type="Proteomes" id="UP000000768">
    <property type="component" value="Chromosome 9"/>
</dbReference>
<name>A0A1Z5R1D1_SORBI</name>
<organism evidence="1 2">
    <name type="scientific">Sorghum bicolor</name>
    <name type="common">Sorghum</name>
    <name type="synonym">Sorghum vulgare</name>
    <dbReference type="NCBI Taxonomy" id="4558"/>
    <lineage>
        <taxon>Eukaryota</taxon>
        <taxon>Viridiplantae</taxon>
        <taxon>Streptophyta</taxon>
        <taxon>Embryophyta</taxon>
        <taxon>Tracheophyta</taxon>
        <taxon>Spermatophyta</taxon>
        <taxon>Magnoliopsida</taxon>
        <taxon>Liliopsida</taxon>
        <taxon>Poales</taxon>
        <taxon>Poaceae</taxon>
        <taxon>PACMAD clade</taxon>
        <taxon>Panicoideae</taxon>
        <taxon>Andropogonodae</taxon>
        <taxon>Andropogoneae</taxon>
        <taxon>Sorghinae</taxon>
        <taxon>Sorghum</taxon>
    </lineage>
</organism>
<proteinExistence type="predicted"/>
<evidence type="ECO:0000313" key="2">
    <source>
        <dbReference type="Proteomes" id="UP000000768"/>
    </source>
</evidence>
<keyword evidence="2" id="KW-1185">Reference proteome</keyword>